<reference evidence="1 2" key="1">
    <citation type="submission" date="2018-11" db="EMBL/GenBank/DDBJ databases">
        <authorList>
            <person name="Huo Y."/>
        </authorList>
    </citation>
    <scope>NUCLEOTIDE SEQUENCE [LARGE SCALE GENOMIC DNA]</scope>
    <source>
        <strain evidence="1 2">CCBAU 33202</strain>
    </source>
</reference>
<comment type="caution">
    <text evidence="1">The sequence shown here is derived from an EMBL/GenBank/DDBJ whole genome shotgun (WGS) entry which is preliminary data.</text>
</comment>
<keyword evidence="2" id="KW-1185">Reference proteome</keyword>
<accession>A0ABY0B551</accession>
<evidence type="ECO:0000313" key="2">
    <source>
        <dbReference type="Proteomes" id="UP000272004"/>
    </source>
</evidence>
<organism evidence="1 2">
    <name type="scientific">Rhizobium fabae</name>
    <dbReference type="NCBI Taxonomy" id="573179"/>
    <lineage>
        <taxon>Bacteria</taxon>
        <taxon>Pseudomonadati</taxon>
        <taxon>Pseudomonadota</taxon>
        <taxon>Alphaproteobacteria</taxon>
        <taxon>Hyphomicrobiales</taxon>
        <taxon>Rhizobiaceae</taxon>
        <taxon>Rhizobium/Agrobacterium group</taxon>
        <taxon>Rhizobium</taxon>
    </lineage>
</organism>
<proteinExistence type="predicted"/>
<protein>
    <submittedName>
        <fullName evidence="1">Uncharacterized protein</fullName>
    </submittedName>
</protein>
<evidence type="ECO:0000313" key="1">
    <source>
        <dbReference type="EMBL" id="RUM10653.1"/>
    </source>
</evidence>
<gene>
    <name evidence="1" type="ORF">EFB14_23020</name>
</gene>
<dbReference type="Proteomes" id="UP000272004">
    <property type="component" value="Unassembled WGS sequence"/>
</dbReference>
<name>A0ABY0B551_9HYPH</name>
<dbReference type="EMBL" id="RJJU01000012">
    <property type="protein sequence ID" value="RUM10653.1"/>
    <property type="molecule type" value="Genomic_DNA"/>
</dbReference>
<sequence length="80" mass="8927">MNTLPPCMEIICANSDAPIRFDIAAIIFRRSDLAEQIDILLKPALVATLWFCNIEKGFLVNDDHLTCAAGIHRKQRFVAG</sequence>